<dbReference type="Proteomes" id="UP000616151">
    <property type="component" value="Unassembled WGS sequence"/>
</dbReference>
<evidence type="ECO:0000313" key="1">
    <source>
        <dbReference type="EMBL" id="MBK1866689.1"/>
    </source>
</evidence>
<reference evidence="1" key="1">
    <citation type="submission" date="2021-01" db="EMBL/GenBank/DDBJ databases">
        <authorList>
            <person name="Sun Q."/>
        </authorList>
    </citation>
    <scope>NUCLEOTIDE SEQUENCE</scope>
    <source>
        <strain evidence="1">YIM B02566</strain>
    </source>
</reference>
<proteinExistence type="predicted"/>
<organism evidence="1 2">
    <name type="scientific">Taklimakanibacter albus</name>
    <dbReference type="NCBI Taxonomy" id="2800327"/>
    <lineage>
        <taxon>Bacteria</taxon>
        <taxon>Pseudomonadati</taxon>
        <taxon>Pseudomonadota</taxon>
        <taxon>Alphaproteobacteria</taxon>
        <taxon>Hyphomicrobiales</taxon>
        <taxon>Aestuariivirgaceae</taxon>
        <taxon>Taklimakanibacter</taxon>
    </lineage>
</organism>
<name>A0ACC5R210_9HYPH</name>
<accession>A0ACC5R210</accession>
<protein>
    <submittedName>
        <fullName evidence="1">Protein translocase subunit SecF</fullName>
    </submittedName>
</protein>
<evidence type="ECO:0000313" key="2">
    <source>
        <dbReference type="Proteomes" id="UP000616151"/>
    </source>
</evidence>
<keyword evidence="2" id="KW-1185">Reference proteome</keyword>
<gene>
    <name evidence="1" type="primary">secF</name>
    <name evidence="1" type="ORF">JHL16_10015</name>
</gene>
<dbReference type="EMBL" id="JAENHL010000006">
    <property type="protein sequence ID" value="MBK1866689.1"/>
    <property type="molecule type" value="Genomic_DNA"/>
</dbReference>
<comment type="caution">
    <text evidence="1">The sequence shown here is derived from an EMBL/GenBank/DDBJ whole genome shotgun (WGS) entry which is preliminary data.</text>
</comment>
<sequence length="331" mass="36473">MYRPIRFIPDDTKVRFMLWSRYGYFASGIACLASILLFVFVGLNYGVDFKGGTVFVIRTEQPANLDELRSKVNSLGFGEAELQEYGTGGHEVLIRLPTIEGGEDVQRDVQTKVKEILGTGVEYLSIEVVGPKVSGELAEWSIFAVLIAIIGILIYIWFRFEWQFAIATVMSLLHDVLLSIGFFVLIRIEFNLQIIAALLTIVGYSLNDTVVVFDRIREYLRKYKQMPLADLIDFSVNSVLPRTLLTAVTTLLALISLYIFGGEVLKGFTLAMIWGVCVATYSSIFSAASLLALLGVNRDAIQIGGTAQEEKAKASPKPAAKASGKPAPARP</sequence>